<reference evidence="2 3" key="1">
    <citation type="submission" date="2016-11" db="EMBL/GenBank/DDBJ databases">
        <authorList>
            <person name="Jaros S."/>
            <person name="Januszkiewicz K."/>
            <person name="Wedrychowicz H."/>
        </authorList>
    </citation>
    <scope>NUCLEOTIDE SEQUENCE [LARGE SCALE GENOMIC DNA]</scope>
    <source>
        <strain evidence="2 3">LMG 20594</strain>
    </source>
</reference>
<dbReference type="Proteomes" id="UP000184395">
    <property type="component" value="Unassembled WGS sequence"/>
</dbReference>
<protein>
    <recommendedName>
        <fullName evidence="4">YwqJ-like deaminase</fullName>
    </recommendedName>
</protein>
<evidence type="ECO:0000313" key="2">
    <source>
        <dbReference type="EMBL" id="SHK77174.1"/>
    </source>
</evidence>
<dbReference type="OrthoDB" id="9148641at2"/>
<evidence type="ECO:0000256" key="1">
    <source>
        <dbReference type="SAM" id="MobiDB-lite"/>
    </source>
</evidence>
<feature type="compositionally biased region" description="Basic residues" evidence="1">
    <location>
        <begin position="652"/>
        <end position="662"/>
    </location>
</feature>
<organism evidence="2 3">
    <name type="scientific">Paraburkholderia terricola</name>
    <dbReference type="NCBI Taxonomy" id="169427"/>
    <lineage>
        <taxon>Bacteria</taxon>
        <taxon>Pseudomonadati</taxon>
        <taxon>Pseudomonadota</taxon>
        <taxon>Betaproteobacteria</taxon>
        <taxon>Burkholderiales</taxon>
        <taxon>Burkholderiaceae</taxon>
        <taxon>Paraburkholderia</taxon>
    </lineage>
</organism>
<dbReference type="RefSeq" id="WP_143031990.1">
    <property type="nucleotide sequence ID" value="NZ_CADFGY010000001.1"/>
</dbReference>
<feature type="compositionally biased region" description="Acidic residues" evidence="1">
    <location>
        <begin position="638"/>
        <end position="648"/>
    </location>
</feature>
<name>A0A1M6V6Z2_9BURK</name>
<accession>A0A1M6V6Z2</accession>
<gene>
    <name evidence="2" type="ORF">SAMN05192548_103740</name>
</gene>
<sequence>MVYTILSDRARGAALKDTLDAHSFPKGTVTSWRNPNFWQYRNLPDRLAKMPDYPLFRDRLNVLARSLGFTTKDLPQPCAGRRAMDAHALKAMLQTLVDLGVRRGATRGQNAGALGTVARRTGHKESTIAGWLSVVDGALKKPAAAVARLADYADVQNDLQQLFRDLGDVQTADSLPVSGEGAIQQMTAALLADALRAIPAEGKVQLWKIGPAVGVGASCLALHIVPADGSLRDVGAVQRLPGYGQNREALAAALAARGLHTQAAALPLPLVDAEQFLAVLRDDLDRIVAAMNALRGNPTMSPRDAAIESNLHPETFTAVIGEGGIVRERAAVHALLTHFEGYLRAGIEKQLDRLHAASLGEPVSAVAESAMKTMTLPPRGKMPAKVLIVRSTSEDSEARRANRLEKVFANNPEQISEPRSYEADRARQMLRWQSTLLKARFPDSKEIQSYYHAPAKTLVVSSNLNVMNTELANQLGRGNVSEMAEALARSDTPLAGRERRHVEKLRAALRIGSANMLPGTPGEVLDKMMSNGGLQVSDRKFTHRGETVDLHAERRIKHHVQDNFSAAVDPQLLGGTMRPCGTCAEDLGFDDTRHRGPFWLSRVAQARIDTPGVIERNVERAIGTRVTRTREGKITIDYDTDSDSDVDEAVQRLKKSAVPRSE</sequence>
<proteinExistence type="predicted"/>
<dbReference type="EMBL" id="FRAB01000037">
    <property type="protein sequence ID" value="SHK77174.1"/>
    <property type="molecule type" value="Genomic_DNA"/>
</dbReference>
<evidence type="ECO:0000313" key="3">
    <source>
        <dbReference type="Proteomes" id="UP000184395"/>
    </source>
</evidence>
<feature type="region of interest" description="Disordered" evidence="1">
    <location>
        <begin position="638"/>
        <end position="662"/>
    </location>
</feature>
<evidence type="ECO:0008006" key="4">
    <source>
        <dbReference type="Google" id="ProtNLM"/>
    </source>
</evidence>
<dbReference type="AlphaFoldDB" id="A0A1M6V6Z2"/>